<dbReference type="AlphaFoldDB" id="A0A0E9LSB1"/>
<protein>
    <submittedName>
        <fullName evidence="2">Uncharacterized protein</fullName>
    </submittedName>
</protein>
<evidence type="ECO:0000256" key="1">
    <source>
        <dbReference type="SAM" id="Phobius"/>
    </source>
</evidence>
<dbReference type="OrthoDB" id="1123083at2"/>
<evidence type="ECO:0000313" key="3">
    <source>
        <dbReference type="Proteomes" id="UP000032900"/>
    </source>
</evidence>
<keyword evidence="3" id="KW-1185">Reference proteome</keyword>
<organism evidence="2 3">
    <name type="scientific">Geofilum rubicundum JCM 15548</name>
    <dbReference type="NCBI Taxonomy" id="1236989"/>
    <lineage>
        <taxon>Bacteria</taxon>
        <taxon>Pseudomonadati</taxon>
        <taxon>Bacteroidota</taxon>
        <taxon>Bacteroidia</taxon>
        <taxon>Marinilabiliales</taxon>
        <taxon>Marinilabiliaceae</taxon>
        <taxon>Geofilum</taxon>
    </lineage>
</organism>
<name>A0A0E9LSB1_9BACT</name>
<reference evidence="2 3" key="1">
    <citation type="journal article" date="2015" name="Microbes Environ.">
        <title>Distribution and evolution of nitrogen fixation genes in the phylum bacteroidetes.</title>
        <authorList>
            <person name="Inoue J."/>
            <person name="Oshima K."/>
            <person name="Suda W."/>
            <person name="Sakamoto M."/>
            <person name="Iino T."/>
            <person name="Noda S."/>
            <person name="Hongoh Y."/>
            <person name="Hattori M."/>
            <person name="Ohkuma M."/>
        </authorList>
    </citation>
    <scope>NUCLEOTIDE SEQUENCE [LARGE SCALE GENOMIC DNA]</scope>
    <source>
        <strain evidence="2">JCM 15548</strain>
    </source>
</reference>
<proteinExistence type="predicted"/>
<dbReference type="RefSeq" id="WP_062122269.1">
    <property type="nucleotide sequence ID" value="NZ_BAZW01000003.1"/>
</dbReference>
<keyword evidence="1" id="KW-0812">Transmembrane</keyword>
<dbReference type="Proteomes" id="UP000032900">
    <property type="component" value="Unassembled WGS sequence"/>
</dbReference>
<keyword evidence="1" id="KW-1133">Transmembrane helix</keyword>
<feature type="transmembrane region" description="Helical" evidence="1">
    <location>
        <begin position="86"/>
        <end position="105"/>
    </location>
</feature>
<comment type="caution">
    <text evidence="2">The sequence shown here is derived from an EMBL/GenBank/DDBJ whole genome shotgun (WGS) entry which is preliminary data.</text>
</comment>
<gene>
    <name evidence="2" type="ORF">JCM15548_1554</name>
</gene>
<accession>A0A0E9LSB1</accession>
<feature type="transmembrane region" description="Helical" evidence="1">
    <location>
        <begin position="59"/>
        <end position="80"/>
    </location>
</feature>
<feature type="transmembrane region" description="Helical" evidence="1">
    <location>
        <begin position="7"/>
        <end position="24"/>
    </location>
</feature>
<dbReference type="EMBL" id="BAZW01000003">
    <property type="protein sequence ID" value="GAO28457.1"/>
    <property type="molecule type" value="Genomic_DNA"/>
</dbReference>
<evidence type="ECO:0000313" key="2">
    <source>
        <dbReference type="EMBL" id="GAO28457.1"/>
    </source>
</evidence>
<sequence>MKVYQISLVNAILLMGLGIWGYTASDSPSVTALIPFVFGVLILALNPGVKNEKKGPSHLAVILTLLVTIGLVMPLTAAIGRDDMAALIRVVVMMLSSILAIVWFVKSFRDIRRARKEL</sequence>
<keyword evidence="1" id="KW-0472">Membrane</keyword>
<feature type="transmembrane region" description="Helical" evidence="1">
    <location>
        <begin position="30"/>
        <end position="47"/>
    </location>
</feature>